<accession>A0A2U8E093</accession>
<gene>
    <name evidence="3" type="ORF">CKA38_00850</name>
</gene>
<protein>
    <recommendedName>
        <fullName evidence="5">Outer membrane protein beta-barrel domain-containing protein</fullName>
    </recommendedName>
</protein>
<name>A0A2U8E093_9BACT</name>
<dbReference type="RefSeq" id="WP_108823809.1">
    <property type="nucleotide sequence ID" value="NZ_CP023004.1"/>
</dbReference>
<evidence type="ECO:0000256" key="1">
    <source>
        <dbReference type="SAM" id="MobiDB-lite"/>
    </source>
</evidence>
<sequence>MKSTLPRTLVFALFVGTGLLVHAQDKTPVTPVEYLRPMKNSFSIGVRMIGGAKVTFGGNLGATPFTVSRDRINSGGYDNGTITADDKDSASGDRPAYSDSTCVTWKSMPGGVEGRYYTIKLDSDGKAIRDKDGNVVITGNYVYYNKDDSNWRHYTRNWSYSGDSGQLRDNPDNSDYQQVGMSAFSSRGSTDTVTAEDSRNPGVELTMGRVIQRFKYFEWGIGVSFGVSEFNAKTRQSVNVKLDYITDWYDIYTTGDKFGGTPTKGKLKTHGEASSFPNIFVPTENDDEYQDLKYTYVDSNGTEVSGYTALETTNPIGNTSAATEESNLNDPDRDKLLDGTADGYWQVKGVYYMLRLGPMVRIPIGKRFSAYLSGGYMAAYVGSKFRYAENVNVPHGTSTISTAYKETYANGYSVTTDTKNNQKYIGGFYFDANLEWWTSTRTGFYAGVAYERLNSYKQDLHGRNANIKMDNGLGIRFGIITRF</sequence>
<reference evidence="3 4" key="1">
    <citation type="journal article" date="2018" name="Syst. Appl. Microbiol.">
        <title>Ereboglobus luteus gen. nov. sp. nov. from cockroach guts, and new insights into the oxygen relationship of the genera Opitutus and Didymococcus (Verrucomicrobia: Opitutaceae).</title>
        <authorList>
            <person name="Tegtmeier D."/>
            <person name="Belitz A."/>
            <person name="Radek R."/>
            <person name="Heimerl T."/>
            <person name="Brune A."/>
        </authorList>
    </citation>
    <scope>NUCLEOTIDE SEQUENCE [LARGE SCALE GENOMIC DNA]</scope>
    <source>
        <strain evidence="3 4">Ho45</strain>
    </source>
</reference>
<dbReference type="OrthoDB" id="185649at2"/>
<evidence type="ECO:0000256" key="2">
    <source>
        <dbReference type="SAM" id="SignalP"/>
    </source>
</evidence>
<evidence type="ECO:0000313" key="3">
    <source>
        <dbReference type="EMBL" id="AWI08002.1"/>
    </source>
</evidence>
<organism evidence="3 4">
    <name type="scientific">Ereboglobus luteus</name>
    <dbReference type="NCBI Taxonomy" id="1796921"/>
    <lineage>
        <taxon>Bacteria</taxon>
        <taxon>Pseudomonadati</taxon>
        <taxon>Verrucomicrobiota</taxon>
        <taxon>Opitutia</taxon>
        <taxon>Opitutales</taxon>
        <taxon>Opitutaceae</taxon>
        <taxon>Ereboglobus</taxon>
    </lineage>
</organism>
<evidence type="ECO:0008006" key="5">
    <source>
        <dbReference type="Google" id="ProtNLM"/>
    </source>
</evidence>
<dbReference type="EMBL" id="CP023004">
    <property type="protein sequence ID" value="AWI08002.1"/>
    <property type="molecule type" value="Genomic_DNA"/>
</dbReference>
<feature type="region of interest" description="Disordered" evidence="1">
    <location>
        <begin position="76"/>
        <end position="97"/>
    </location>
</feature>
<proteinExistence type="predicted"/>
<dbReference type="Proteomes" id="UP000244896">
    <property type="component" value="Chromosome"/>
</dbReference>
<keyword evidence="4" id="KW-1185">Reference proteome</keyword>
<dbReference type="KEGG" id="elut:CKA38_00850"/>
<feature type="signal peptide" evidence="2">
    <location>
        <begin position="1"/>
        <end position="23"/>
    </location>
</feature>
<dbReference type="AlphaFoldDB" id="A0A2U8E093"/>
<keyword evidence="2" id="KW-0732">Signal</keyword>
<evidence type="ECO:0000313" key="4">
    <source>
        <dbReference type="Proteomes" id="UP000244896"/>
    </source>
</evidence>
<feature type="chain" id="PRO_5016075014" description="Outer membrane protein beta-barrel domain-containing protein" evidence="2">
    <location>
        <begin position="24"/>
        <end position="483"/>
    </location>
</feature>